<gene>
    <name evidence="2" type="ORF">K788_00037405</name>
</gene>
<dbReference type="Pfam" id="PF09346">
    <property type="entry name" value="SMI1_KNR4"/>
    <property type="match status" value="1"/>
</dbReference>
<reference evidence="2 3" key="1">
    <citation type="journal article" date="2014" name="Genome Announc.">
        <title>Draft Genome Sequence of the Haloacid-Degrading Burkholderia caribensis Strain MBA4.</title>
        <authorList>
            <person name="Pan Y."/>
            <person name="Kong K.F."/>
            <person name="Tsang J.S."/>
        </authorList>
    </citation>
    <scope>NUCLEOTIDE SEQUENCE [LARGE SCALE GENOMIC DNA]</scope>
    <source>
        <strain evidence="2 3">MBA4</strain>
        <plasmid evidence="3">Plasmid</plasmid>
    </source>
</reference>
<keyword evidence="2" id="KW-0614">Plasmid</keyword>
<dbReference type="InterPro" id="IPR018958">
    <property type="entry name" value="Knr4/Smi1-like_dom"/>
</dbReference>
<evidence type="ECO:0000259" key="1">
    <source>
        <dbReference type="SMART" id="SM00860"/>
    </source>
</evidence>
<dbReference type="SMART" id="SM00860">
    <property type="entry name" value="SMI1_KNR4"/>
    <property type="match status" value="1"/>
</dbReference>
<geneLocation type="plasmid" evidence="3"/>
<accession>A0A0P0RLQ9</accession>
<evidence type="ECO:0000313" key="3">
    <source>
        <dbReference type="Proteomes" id="UP000019146"/>
    </source>
</evidence>
<dbReference type="Proteomes" id="UP000019146">
    <property type="component" value="Plasmid unnamed"/>
</dbReference>
<feature type="domain" description="Knr4/Smi1-like" evidence="1">
    <location>
        <begin position="14"/>
        <end position="138"/>
    </location>
</feature>
<dbReference type="InterPro" id="IPR037883">
    <property type="entry name" value="Knr4/Smi1-like_sf"/>
</dbReference>
<dbReference type="SUPFAM" id="SSF160631">
    <property type="entry name" value="SMI1/KNR4-like"/>
    <property type="match status" value="1"/>
</dbReference>
<organism evidence="2 3">
    <name type="scientific">Paraburkholderia caribensis MBA4</name>
    <dbReference type="NCBI Taxonomy" id="1323664"/>
    <lineage>
        <taxon>Bacteria</taxon>
        <taxon>Pseudomonadati</taxon>
        <taxon>Pseudomonadota</taxon>
        <taxon>Betaproteobacteria</taxon>
        <taxon>Burkholderiales</taxon>
        <taxon>Burkholderiaceae</taxon>
        <taxon>Paraburkholderia</taxon>
    </lineage>
</organism>
<proteinExistence type="predicted"/>
<protein>
    <submittedName>
        <fullName evidence="2">SMI1 / KNR4 family (SUKH-1)</fullName>
    </submittedName>
</protein>
<sequence length="142" mass="16230">MQEIRVQYEDTEQALSHNDLCEFEQIAQFRLPEAFKRHYLAHNGGFPVDVEEVAGRDHVFPFHGFFPMKYGVLKIEAVRKDLAEDFGLSNAIPFAYDQGSNIFYISTSPSDCGAVFQVTADTKDKFFVCETFDQFLDGLRTV</sequence>
<dbReference type="EMBL" id="CP012748">
    <property type="protein sequence ID" value="ALL69816.1"/>
    <property type="molecule type" value="Genomic_DNA"/>
</dbReference>
<dbReference type="Gene3D" id="3.40.1580.10">
    <property type="entry name" value="SMI1/KNR4-like"/>
    <property type="match status" value="1"/>
</dbReference>
<name>A0A0P0RLQ9_9BURK</name>
<evidence type="ECO:0000313" key="2">
    <source>
        <dbReference type="EMBL" id="ALL69816.1"/>
    </source>
</evidence>
<dbReference type="AlphaFoldDB" id="A0A0P0RLQ9"/>
<dbReference type="KEGG" id="bcai:K788_00037405"/>